<keyword evidence="3" id="KW-1185">Reference proteome</keyword>
<dbReference type="Proteomes" id="UP000377803">
    <property type="component" value="Chromosome"/>
</dbReference>
<dbReference type="AlphaFoldDB" id="A0A5Q0UGC0"/>
<feature type="region of interest" description="Disordered" evidence="1">
    <location>
        <begin position="62"/>
        <end position="84"/>
    </location>
</feature>
<gene>
    <name evidence="2" type="ORF">LC1Nh_0087</name>
</gene>
<evidence type="ECO:0000313" key="2">
    <source>
        <dbReference type="EMBL" id="QGA79995.1"/>
    </source>
</evidence>
<protein>
    <submittedName>
        <fullName evidence="2">Uncharacterized protein</fullName>
    </submittedName>
</protein>
<organism evidence="2 3">
    <name type="scientific">Candidatus Nanohalobium constans</name>
    <dbReference type="NCBI Taxonomy" id="2565781"/>
    <lineage>
        <taxon>Archaea</taxon>
        <taxon>Candidatus Nanohalarchaeota</taxon>
        <taxon>Candidatus Nanohalobia</taxon>
        <taxon>Candidatus Nanohalobiales</taxon>
        <taxon>Candidatus Nanohalobiaceae</taxon>
        <taxon>Candidatus Nanohalobium</taxon>
    </lineage>
</organism>
<name>A0A5Q0UGC0_9ARCH</name>
<evidence type="ECO:0000313" key="3">
    <source>
        <dbReference type="Proteomes" id="UP000377803"/>
    </source>
</evidence>
<accession>A0A5Q0UGC0</accession>
<sequence>MDSDEILVRKSEAEEILGTATSELQVALIYQQELEPLDYSRCIDILDSIAQAAYEEGREVLDELEDSPQHPDLSTAEFVDDPEKASLRENSSEWILMSEAGEAAEAMEEHYKNVQRSEPRYEGRVTGTELRRALEKYEELREAAIEYGVHDFNEIDDMLIDEETTRTILDDAEIIP</sequence>
<dbReference type="GeneID" id="42364467"/>
<dbReference type="RefSeq" id="WP_153549732.1">
    <property type="nucleotide sequence ID" value="NZ_CP040089.1"/>
</dbReference>
<reference evidence="3" key="1">
    <citation type="submission" date="2019-05" db="EMBL/GenBank/DDBJ databases">
        <title>Candidatus Nanohalobium constans, a novel model system to study the DPANN nano-sized archaea: genomic and physiological characterization of a nanoarchaeon co-cultured with its chitinotrophic host.</title>
        <authorList>
            <person name="La Cono V."/>
            <person name="Arcadi E."/>
            <person name="Crisafi F."/>
            <person name="Denaro R."/>
            <person name="La Spada G."/>
            <person name="Messina E."/>
            <person name="Smedile F."/>
            <person name="Toshchakov S.V."/>
            <person name="Shevchenko M.A."/>
            <person name="Golyshin P.N."/>
            <person name="Golyshina O.V."/>
            <person name="Ferrer M."/>
            <person name="Rohde M."/>
            <person name="Mushegian A."/>
            <person name="Sorokin D.Y."/>
            <person name="Giuliano L."/>
            <person name="Yakimov M.M."/>
        </authorList>
    </citation>
    <scope>NUCLEOTIDE SEQUENCE [LARGE SCALE GENOMIC DNA]</scope>
    <source>
        <strain evidence="3">LC1Nh</strain>
    </source>
</reference>
<proteinExistence type="predicted"/>
<dbReference type="KEGG" id="ncon:LC1Nh_0087"/>
<evidence type="ECO:0000256" key="1">
    <source>
        <dbReference type="SAM" id="MobiDB-lite"/>
    </source>
</evidence>
<dbReference type="EMBL" id="CP040089">
    <property type="protein sequence ID" value="QGA79995.1"/>
    <property type="molecule type" value="Genomic_DNA"/>
</dbReference>